<protein>
    <submittedName>
        <fullName evidence="1">Uncharacterized protein</fullName>
    </submittedName>
</protein>
<evidence type="ECO:0000313" key="1">
    <source>
        <dbReference type="EMBL" id="GBN14078.1"/>
    </source>
</evidence>
<dbReference type="AlphaFoldDB" id="A0A4Y2LH87"/>
<organism evidence="1 2">
    <name type="scientific">Araneus ventricosus</name>
    <name type="common">Orbweaver spider</name>
    <name type="synonym">Epeira ventricosa</name>
    <dbReference type="NCBI Taxonomy" id="182803"/>
    <lineage>
        <taxon>Eukaryota</taxon>
        <taxon>Metazoa</taxon>
        <taxon>Ecdysozoa</taxon>
        <taxon>Arthropoda</taxon>
        <taxon>Chelicerata</taxon>
        <taxon>Arachnida</taxon>
        <taxon>Araneae</taxon>
        <taxon>Araneomorphae</taxon>
        <taxon>Entelegynae</taxon>
        <taxon>Araneoidea</taxon>
        <taxon>Araneidae</taxon>
        <taxon>Araneus</taxon>
    </lineage>
</organism>
<accession>A0A4Y2LH87</accession>
<comment type="caution">
    <text evidence="1">The sequence shown here is derived from an EMBL/GenBank/DDBJ whole genome shotgun (WGS) entry which is preliminary data.</text>
</comment>
<sequence>MFNTFPTSSANTAWQIQMTVIIECSLLRSALLIFFSTPLPTDRDDTRAQSPSCRRTMGSDFQQRPLVVQSTKNHSRPLQWKSLITKCDSPVPVLIYGDRHLEISSAQGEGRCTGFPFCFTQFQNSFLLFCGSERVWRRPSIFMQSSHH</sequence>
<dbReference type="Proteomes" id="UP000499080">
    <property type="component" value="Unassembled WGS sequence"/>
</dbReference>
<reference evidence="1 2" key="1">
    <citation type="journal article" date="2019" name="Sci. Rep.">
        <title>Orb-weaving spider Araneus ventricosus genome elucidates the spidroin gene catalogue.</title>
        <authorList>
            <person name="Kono N."/>
            <person name="Nakamura H."/>
            <person name="Ohtoshi R."/>
            <person name="Moran D.A.P."/>
            <person name="Shinohara A."/>
            <person name="Yoshida Y."/>
            <person name="Fujiwara M."/>
            <person name="Mori M."/>
            <person name="Tomita M."/>
            <person name="Arakawa K."/>
        </authorList>
    </citation>
    <scope>NUCLEOTIDE SEQUENCE [LARGE SCALE GENOMIC DNA]</scope>
</reference>
<proteinExistence type="predicted"/>
<name>A0A4Y2LH87_ARAVE</name>
<gene>
    <name evidence="1" type="ORF">AVEN_145304_1</name>
</gene>
<evidence type="ECO:0000313" key="2">
    <source>
        <dbReference type="Proteomes" id="UP000499080"/>
    </source>
</evidence>
<dbReference type="EMBL" id="BGPR01005862">
    <property type="protein sequence ID" value="GBN14078.1"/>
    <property type="molecule type" value="Genomic_DNA"/>
</dbReference>
<keyword evidence="2" id="KW-1185">Reference proteome</keyword>